<dbReference type="Gene3D" id="1.10.10.10">
    <property type="entry name" value="Winged helix-like DNA-binding domain superfamily/Winged helix DNA-binding domain"/>
    <property type="match status" value="1"/>
</dbReference>
<gene>
    <name evidence="2" type="ORF">CEN44_18645</name>
</gene>
<dbReference type="GO" id="GO:0003677">
    <property type="term" value="F:DNA binding"/>
    <property type="evidence" value="ECO:0007669"/>
    <property type="project" value="UniProtKB-KW"/>
</dbReference>
<dbReference type="AlphaFoldDB" id="A0A2N6JZZ5"/>
<evidence type="ECO:0000313" key="2">
    <source>
        <dbReference type="EMBL" id="PLZ87015.1"/>
    </source>
</evidence>
<dbReference type="InterPro" id="IPR030489">
    <property type="entry name" value="TR_Rrf2-type_CS"/>
</dbReference>
<dbReference type="PROSITE" id="PS01332">
    <property type="entry name" value="HTH_RRF2_1"/>
    <property type="match status" value="1"/>
</dbReference>
<dbReference type="Proteomes" id="UP000235036">
    <property type="component" value="Unassembled WGS sequence"/>
</dbReference>
<dbReference type="PANTHER" id="PTHR33221">
    <property type="entry name" value="WINGED HELIX-TURN-HELIX TRANSCRIPTIONAL REGULATOR, RRF2 FAMILY"/>
    <property type="match status" value="1"/>
</dbReference>
<comment type="caution">
    <text evidence="2">The sequence shown here is derived from an EMBL/GenBank/DDBJ whole genome shotgun (WGS) entry which is preliminary data.</text>
</comment>
<dbReference type="PROSITE" id="PS51197">
    <property type="entry name" value="HTH_RRF2_2"/>
    <property type="match status" value="1"/>
</dbReference>
<dbReference type="SUPFAM" id="SSF46785">
    <property type="entry name" value="Winged helix' DNA-binding domain"/>
    <property type="match status" value="1"/>
</dbReference>
<evidence type="ECO:0000313" key="3">
    <source>
        <dbReference type="Proteomes" id="UP000235036"/>
    </source>
</evidence>
<dbReference type="GO" id="GO:0005829">
    <property type="term" value="C:cytosol"/>
    <property type="evidence" value="ECO:0007669"/>
    <property type="project" value="TreeGrafter"/>
</dbReference>
<dbReference type="NCBIfam" id="TIGR00738">
    <property type="entry name" value="rrf2_super"/>
    <property type="match status" value="1"/>
</dbReference>
<dbReference type="Pfam" id="PF02082">
    <property type="entry name" value="Rrf2"/>
    <property type="match status" value="1"/>
</dbReference>
<keyword evidence="3" id="KW-1185">Reference proteome</keyword>
<protein>
    <submittedName>
        <fullName evidence="2">Rrf2 family transcriptional regulator</fullName>
    </submittedName>
</protein>
<sequence length="145" mass="16596">MELSCKSEYAILAMLELAVHYQSGEPLQIRQIAAQQNIPDRYLEQLLAILRRGGLIKSQRGSKGGYLLAREPWKITLFEVLGCVEGLDRVHTSEEDQPKTVDGAVVEEIWQEARQAANSVLQKYTLAELCEKRDSRRQLDIMYYI</sequence>
<name>A0A2N6JZZ5_FISMU</name>
<dbReference type="RefSeq" id="WP_026085674.1">
    <property type="nucleotide sequence ID" value="NZ_CAWNVR010000547.1"/>
</dbReference>
<keyword evidence="1" id="KW-0238">DNA-binding</keyword>
<dbReference type="InterPro" id="IPR036390">
    <property type="entry name" value="WH_DNA-bd_sf"/>
</dbReference>
<dbReference type="PANTHER" id="PTHR33221:SF5">
    <property type="entry name" value="HTH-TYPE TRANSCRIPTIONAL REGULATOR ISCR"/>
    <property type="match status" value="1"/>
</dbReference>
<accession>A0A2N6JZZ5</accession>
<dbReference type="EMBL" id="NRQW01000429">
    <property type="protein sequence ID" value="PLZ87015.1"/>
    <property type="molecule type" value="Genomic_DNA"/>
</dbReference>
<dbReference type="GO" id="GO:0003700">
    <property type="term" value="F:DNA-binding transcription factor activity"/>
    <property type="evidence" value="ECO:0007669"/>
    <property type="project" value="TreeGrafter"/>
</dbReference>
<dbReference type="InterPro" id="IPR000944">
    <property type="entry name" value="Tscrpt_reg_Rrf2"/>
</dbReference>
<proteinExistence type="predicted"/>
<reference evidence="2 3" key="1">
    <citation type="submission" date="2017-08" db="EMBL/GenBank/DDBJ databases">
        <title>Genomes of Fischerella (Mastigocladus) sp. strains.</title>
        <authorList>
            <person name="Miller S.R."/>
        </authorList>
    </citation>
    <scope>NUCLEOTIDE SEQUENCE [LARGE SCALE GENOMIC DNA]</scope>
    <source>
        <strain evidence="2 3">CCMEE 5323</strain>
    </source>
</reference>
<evidence type="ECO:0000256" key="1">
    <source>
        <dbReference type="ARBA" id="ARBA00023125"/>
    </source>
</evidence>
<organism evidence="2 3">
    <name type="scientific">Fischerella muscicola CCMEE 5323</name>
    <dbReference type="NCBI Taxonomy" id="2019572"/>
    <lineage>
        <taxon>Bacteria</taxon>
        <taxon>Bacillati</taxon>
        <taxon>Cyanobacteriota</taxon>
        <taxon>Cyanophyceae</taxon>
        <taxon>Nostocales</taxon>
        <taxon>Hapalosiphonaceae</taxon>
        <taxon>Fischerella</taxon>
    </lineage>
</organism>
<dbReference type="InterPro" id="IPR036388">
    <property type="entry name" value="WH-like_DNA-bd_sf"/>
</dbReference>